<dbReference type="InterPro" id="IPR021368">
    <property type="entry name" value="T7SS_EccE"/>
</dbReference>
<keyword evidence="10 13" id="KW-0472">Membrane</keyword>
<dbReference type="Pfam" id="PF11203">
    <property type="entry name" value="EccE"/>
    <property type="match status" value="1"/>
</dbReference>
<dbReference type="PROSITE" id="PS51892">
    <property type="entry name" value="SUBTILASE"/>
    <property type="match status" value="1"/>
</dbReference>
<keyword evidence="14" id="KW-0732">Signal</keyword>
<comment type="subcellular location">
    <subcellularLocation>
        <location evidence="1">Cell membrane</location>
        <topology evidence="1">Single-pass membrane protein</topology>
    </subcellularLocation>
</comment>
<dbReference type="GO" id="GO:0008233">
    <property type="term" value="F:peptidase activity"/>
    <property type="evidence" value="ECO:0007669"/>
    <property type="project" value="UniProtKB-KW"/>
</dbReference>
<feature type="region of interest" description="Disordered" evidence="12">
    <location>
        <begin position="381"/>
        <end position="465"/>
    </location>
</feature>
<feature type="signal peptide" evidence="14">
    <location>
        <begin position="1"/>
        <end position="26"/>
    </location>
</feature>
<feature type="compositionally biased region" description="Basic residues" evidence="12">
    <location>
        <begin position="407"/>
        <end position="416"/>
    </location>
</feature>
<keyword evidence="4" id="KW-1003">Cell membrane</keyword>
<keyword evidence="8 11" id="KW-0720">Serine protease</keyword>
<dbReference type="Pfam" id="PF00082">
    <property type="entry name" value="Peptidase_S8"/>
    <property type="match status" value="1"/>
</dbReference>
<evidence type="ECO:0000256" key="6">
    <source>
        <dbReference type="ARBA" id="ARBA00022692"/>
    </source>
</evidence>
<feature type="active site" description="Charge relay system" evidence="11">
    <location>
        <position position="345"/>
    </location>
</feature>
<evidence type="ECO:0000256" key="9">
    <source>
        <dbReference type="ARBA" id="ARBA00022989"/>
    </source>
</evidence>
<gene>
    <name evidence="17" type="primary">mycP</name>
    <name evidence="17" type="ORF">MI149_02580</name>
</gene>
<feature type="chain" id="PRO_5045228108" evidence="14">
    <location>
        <begin position="27"/>
        <end position="752"/>
    </location>
</feature>
<evidence type="ECO:0000313" key="18">
    <source>
        <dbReference type="Proteomes" id="UP001055337"/>
    </source>
</evidence>
<dbReference type="SUPFAM" id="SSF52743">
    <property type="entry name" value="Subtilisin-like"/>
    <property type="match status" value="1"/>
</dbReference>
<dbReference type="InterPro" id="IPR023834">
    <property type="entry name" value="T7SS_pept_S8A_mycosin"/>
</dbReference>
<evidence type="ECO:0000256" key="1">
    <source>
        <dbReference type="ARBA" id="ARBA00004162"/>
    </source>
</evidence>
<dbReference type="Proteomes" id="UP001055337">
    <property type="component" value="Chromosome"/>
</dbReference>
<reference evidence="17" key="1">
    <citation type="submission" date="2022-08" db="EMBL/GenBank/DDBJ databases">
        <title>Whole genome sequencing of non-tuberculosis mycobacteria type-strains.</title>
        <authorList>
            <person name="Igarashi Y."/>
            <person name="Osugi A."/>
            <person name="Mitarai S."/>
        </authorList>
    </citation>
    <scope>NUCLEOTIDE SEQUENCE</scope>
    <source>
        <strain evidence="17">JCM 16369</strain>
    </source>
</reference>
<dbReference type="InterPro" id="IPR022398">
    <property type="entry name" value="Peptidase_S8_His-AS"/>
</dbReference>
<feature type="active site" description="Charge relay system" evidence="11">
    <location>
        <position position="127"/>
    </location>
</feature>
<keyword evidence="5 11" id="KW-0645">Protease</keyword>
<dbReference type="NCBIfam" id="TIGR03923">
    <property type="entry name" value="T7SS_EccE"/>
    <property type="match status" value="1"/>
</dbReference>
<protein>
    <submittedName>
        <fullName evidence="17">Type VII secretion-associated serine protease mycosin</fullName>
    </submittedName>
</protein>
<feature type="transmembrane region" description="Helical" evidence="13">
    <location>
        <begin position="495"/>
        <end position="513"/>
    </location>
</feature>
<feature type="transmembrane region" description="Helical" evidence="13">
    <location>
        <begin position="468"/>
        <end position="488"/>
    </location>
</feature>
<accession>A0ABY3TSC8</accession>
<keyword evidence="18" id="KW-1185">Reference proteome</keyword>
<proteinExistence type="inferred from homology"/>
<evidence type="ECO:0000256" key="14">
    <source>
        <dbReference type="SAM" id="SignalP"/>
    </source>
</evidence>
<dbReference type="PANTHER" id="PTHR43806:SF11">
    <property type="entry name" value="CEREVISIN-RELATED"/>
    <property type="match status" value="1"/>
</dbReference>
<dbReference type="InterPro" id="IPR000209">
    <property type="entry name" value="Peptidase_S8/S53_dom"/>
</dbReference>
<dbReference type="InterPro" id="IPR015500">
    <property type="entry name" value="Peptidase_S8_subtilisin-rel"/>
</dbReference>
<dbReference type="GO" id="GO:0006508">
    <property type="term" value="P:proteolysis"/>
    <property type="evidence" value="ECO:0007669"/>
    <property type="project" value="UniProtKB-KW"/>
</dbReference>
<evidence type="ECO:0000259" key="15">
    <source>
        <dbReference type="Pfam" id="PF00082"/>
    </source>
</evidence>
<dbReference type="Gene3D" id="3.40.50.200">
    <property type="entry name" value="Peptidase S8/S53 domain"/>
    <property type="match status" value="1"/>
</dbReference>
<dbReference type="RefSeq" id="WP_240178516.1">
    <property type="nucleotide sequence ID" value="NZ_CP092362.2"/>
</dbReference>
<comment type="similarity">
    <text evidence="2">Belongs to the EccE family.</text>
</comment>
<evidence type="ECO:0000256" key="11">
    <source>
        <dbReference type="PROSITE-ProRule" id="PRU01240"/>
    </source>
</evidence>
<dbReference type="EMBL" id="CP092362">
    <property type="protein sequence ID" value="ULN42035.1"/>
    <property type="molecule type" value="Genomic_DNA"/>
</dbReference>
<evidence type="ECO:0000256" key="12">
    <source>
        <dbReference type="SAM" id="MobiDB-lite"/>
    </source>
</evidence>
<evidence type="ECO:0000256" key="3">
    <source>
        <dbReference type="ARBA" id="ARBA00011073"/>
    </source>
</evidence>
<evidence type="ECO:0000256" key="10">
    <source>
        <dbReference type="ARBA" id="ARBA00023136"/>
    </source>
</evidence>
<dbReference type="InterPro" id="IPR036852">
    <property type="entry name" value="Peptidase_S8/S53_dom_sf"/>
</dbReference>
<evidence type="ECO:0000256" key="7">
    <source>
        <dbReference type="ARBA" id="ARBA00022801"/>
    </source>
</evidence>
<dbReference type="InterPro" id="IPR050051">
    <property type="entry name" value="EccE_dom"/>
</dbReference>
<organism evidence="17 18">
    <name type="scientific">Mycolicibacterium crocinum</name>
    <dbReference type="NCBI Taxonomy" id="388459"/>
    <lineage>
        <taxon>Bacteria</taxon>
        <taxon>Bacillati</taxon>
        <taxon>Actinomycetota</taxon>
        <taxon>Actinomycetes</taxon>
        <taxon>Mycobacteriales</taxon>
        <taxon>Mycobacteriaceae</taxon>
        <taxon>Mycolicibacterium</taxon>
    </lineage>
</organism>
<keyword evidence="7 11" id="KW-0378">Hydrolase</keyword>
<feature type="domain" description="Type VII secretion system protein EccE" evidence="16">
    <location>
        <begin position="592"/>
        <end position="675"/>
    </location>
</feature>
<name>A0ABY3TSC8_9MYCO</name>
<evidence type="ECO:0000256" key="8">
    <source>
        <dbReference type="ARBA" id="ARBA00022825"/>
    </source>
</evidence>
<sequence length="752" mass="77676">MGPRSMMRTTAAAAVVLLIAAPAAGAVSPPVVDPGVQAPAGTAGPTAGMAQRSECVTTGVRPGSDPGAVNANSAMLNLAGAAQYSRGEGQTVAIIDTGVRPGPRLPNVVGGGDYLGSGDGLTDCDGHGTLVAGIIGGQRGPDGFSGVAPAAQLLSIRQASPRFTPNAGGKDPASVAASVEIETLARAVVRAADLGATVINISTATCLAPDKLGDQQALGAALRYAAIDKDVVIVAAAGNSGASMDGTPGTQCASNPLGDPARPGDPRNWAGVGSVSVPSWWQPYVLSVAALTADGQPTDFTMAGPWVGIAAPGEDIVSVSNDAAGGLANGMPDGRGGMAPLNGTSFAAAYVAGAAALVRSRNPGMHADEVVRRLSATAHNAAQAPSNLVGAGALDPGRRPHLDRQPGQRHRARHQTRCGPATAGTGRSHPAHGGLHRNGGTRSRRRCGRDRDPQTQGRTEMTHIPEPGAGRLTIVVLAVVSAVLTYPWRSNFDRWALGIAVAVVLVSLIWWRGRYLTTILWQRLRIMSSRRAIEISSDDVRWTDADAVTTVLLRVDDRGTELPLGVLTGYLDRFGLACDAVRVTIRRVGNSTTTWIGLTFSGARNLAALRARSAQIPLRQTAENAARRLAGNLRERGWTATLVDADDLPDLFADDARERWRSVSDARGFVTTYSITNPESALTGVAASDSPEVWTVVEIAGSSPRPKLRAGAAIRTEDPPNSSTPLPGLTLISGRQATALAALHPLSGVRLV</sequence>
<evidence type="ECO:0000256" key="13">
    <source>
        <dbReference type="SAM" id="Phobius"/>
    </source>
</evidence>
<evidence type="ECO:0000313" key="17">
    <source>
        <dbReference type="EMBL" id="ULN42035.1"/>
    </source>
</evidence>
<feature type="compositionally biased region" description="Basic and acidic residues" evidence="12">
    <location>
        <begin position="396"/>
        <end position="406"/>
    </location>
</feature>
<dbReference type="PANTHER" id="PTHR43806">
    <property type="entry name" value="PEPTIDASE S8"/>
    <property type="match status" value="1"/>
</dbReference>
<keyword evidence="6 13" id="KW-0812">Transmembrane</keyword>
<dbReference type="InterPro" id="IPR050131">
    <property type="entry name" value="Peptidase_S8_subtilisin-like"/>
</dbReference>
<evidence type="ECO:0000256" key="2">
    <source>
        <dbReference type="ARBA" id="ARBA00007759"/>
    </source>
</evidence>
<feature type="active site" description="Charge relay system" evidence="11">
    <location>
        <position position="96"/>
    </location>
</feature>
<evidence type="ECO:0000256" key="5">
    <source>
        <dbReference type="ARBA" id="ARBA00022670"/>
    </source>
</evidence>
<keyword evidence="9 13" id="KW-1133">Transmembrane helix</keyword>
<feature type="domain" description="Peptidase S8/S53" evidence="15">
    <location>
        <begin position="87"/>
        <end position="392"/>
    </location>
</feature>
<dbReference type="PROSITE" id="PS00137">
    <property type="entry name" value="SUBTILASE_HIS"/>
    <property type="match status" value="1"/>
</dbReference>
<dbReference type="NCBIfam" id="TIGR03921">
    <property type="entry name" value="T7SS_mycosin"/>
    <property type="match status" value="1"/>
</dbReference>
<comment type="similarity">
    <text evidence="3 11">Belongs to the peptidase S8 family.</text>
</comment>
<evidence type="ECO:0000259" key="16">
    <source>
        <dbReference type="Pfam" id="PF11203"/>
    </source>
</evidence>
<evidence type="ECO:0000256" key="4">
    <source>
        <dbReference type="ARBA" id="ARBA00022475"/>
    </source>
</evidence>
<dbReference type="PRINTS" id="PR00723">
    <property type="entry name" value="SUBTILISIN"/>
</dbReference>